<organism evidence="11">
    <name type="scientific">Salvia splendens</name>
    <name type="common">Scarlet sage</name>
    <dbReference type="NCBI Taxonomy" id="180675"/>
    <lineage>
        <taxon>Eukaryota</taxon>
        <taxon>Viridiplantae</taxon>
        <taxon>Streptophyta</taxon>
        <taxon>Embryophyta</taxon>
        <taxon>Tracheophyta</taxon>
        <taxon>Spermatophyta</taxon>
        <taxon>Magnoliopsida</taxon>
        <taxon>eudicotyledons</taxon>
        <taxon>Gunneridae</taxon>
        <taxon>Pentapetalae</taxon>
        <taxon>asterids</taxon>
        <taxon>lamiids</taxon>
        <taxon>Lamiales</taxon>
        <taxon>Lamiaceae</taxon>
        <taxon>Nepetoideae</taxon>
        <taxon>Mentheae</taxon>
        <taxon>Salviinae</taxon>
        <taxon>Salvia</taxon>
        <taxon>Salvia subgen. Calosphace</taxon>
        <taxon>core Calosphace</taxon>
    </lineage>
</organism>
<evidence type="ECO:0000256" key="1">
    <source>
        <dbReference type="ARBA" id="ARBA00007277"/>
    </source>
</evidence>
<dbReference type="GO" id="GO:0006629">
    <property type="term" value="P:lipid metabolic process"/>
    <property type="evidence" value="ECO:0007669"/>
    <property type="project" value="InterPro"/>
</dbReference>
<accession>A0A8X8VXA5</accession>
<reference evidence="11" key="1">
    <citation type="submission" date="2018-01" db="EMBL/GenBank/DDBJ databases">
        <authorList>
            <person name="Mao J.F."/>
        </authorList>
    </citation>
    <scope>NUCLEOTIDE SEQUENCE</scope>
    <source>
        <strain evidence="11">Huo1</strain>
        <tissue evidence="11">Leaf</tissue>
    </source>
</reference>
<evidence type="ECO:0000256" key="4">
    <source>
        <dbReference type="ARBA" id="ARBA00022798"/>
    </source>
</evidence>
<evidence type="ECO:0000313" key="11">
    <source>
        <dbReference type="EMBL" id="KAG6384100.1"/>
    </source>
</evidence>
<keyword evidence="12" id="KW-1185">Reference proteome</keyword>
<dbReference type="EC" id="3.1.4.46" evidence="2"/>
<evidence type="ECO:0000259" key="10">
    <source>
        <dbReference type="PROSITE" id="PS51704"/>
    </source>
</evidence>
<evidence type="ECO:0000256" key="7">
    <source>
        <dbReference type="ARBA" id="ARBA00047512"/>
    </source>
</evidence>
<feature type="region of interest" description="Disordered" evidence="8">
    <location>
        <begin position="707"/>
        <end position="745"/>
    </location>
</feature>
<evidence type="ECO:0000256" key="8">
    <source>
        <dbReference type="SAM" id="MobiDB-lite"/>
    </source>
</evidence>
<dbReference type="Gene3D" id="3.20.20.190">
    <property type="entry name" value="Phosphatidylinositol (PI) phosphodiesterase"/>
    <property type="match status" value="2"/>
</dbReference>
<dbReference type="PROSITE" id="PS51704">
    <property type="entry name" value="GP_PDE"/>
    <property type="match status" value="2"/>
</dbReference>
<feature type="domain" description="GP-PDE" evidence="10">
    <location>
        <begin position="350"/>
        <end position="646"/>
    </location>
</feature>
<evidence type="ECO:0000256" key="3">
    <source>
        <dbReference type="ARBA" id="ARBA00022729"/>
    </source>
</evidence>
<dbReference type="AlphaFoldDB" id="A0A8X8VXA5"/>
<dbReference type="Pfam" id="PF03009">
    <property type="entry name" value="GDPD"/>
    <property type="match status" value="2"/>
</dbReference>
<dbReference type="PANTHER" id="PTHR43620">
    <property type="entry name" value="GLYCEROPHOSPHORYL DIESTER PHOSPHODIESTERASE"/>
    <property type="match status" value="1"/>
</dbReference>
<keyword evidence="4" id="KW-0319">Glycerol metabolism</keyword>
<protein>
    <recommendedName>
        <fullName evidence="2">glycerophosphodiester phosphodiesterase</fullName>
        <ecNumber evidence="2">3.1.4.46</ecNumber>
    </recommendedName>
</protein>
<keyword evidence="3 9" id="KW-0732">Signal</keyword>
<feature type="chain" id="PRO_5036465735" description="glycerophosphodiester phosphodiesterase" evidence="9">
    <location>
        <begin position="19"/>
        <end position="769"/>
    </location>
</feature>
<dbReference type="Proteomes" id="UP000298416">
    <property type="component" value="Unassembled WGS sequence"/>
</dbReference>
<dbReference type="InterPro" id="IPR017946">
    <property type="entry name" value="PLC-like_Pdiesterase_TIM-brl"/>
</dbReference>
<keyword evidence="6" id="KW-0325">Glycoprotein</keyword>
<evidence type="ECO:0000256" key="5">
    <source>
        <dbReference type="ARBA" id="ARBA00022801"/>
    </source>
</evidence>
<comment type="similarity">
    <text evidence="1">Belongs to the glycerophosphoryl diester phosphodiesterase family.</text>
</comment>
<keyword evidence="5" id="KW-0378">Hydrolase</keyword>
<reference evidence="11" key="2">
    <citation type="submission" date="2020-08" db="EMBL/GenBank/DDBJ databases">
        <title>Plant Genome Project.</title>
        <authorList>
            <person name="Zhang R.-G."/>
        </authorList>
    </citation>
    <scope>NUCLEOTIDE SEQUENCE</scope>
    <source>
        <strain evidence="11">Huo1</strain>
        <tissue evidence="11">Leaf</tissue>
    </source>
</reference>
<evidence type="ECO:0000313" key="12">
    <source>
        <dbReference type="Proteomes" id="UP000298416"/>
    </source>
</evidence>
<proteinExistence type="inferred from homology"/>
<evidence type="ECO:0000256" key="6">
    <source>
        <dbReference type="ARBA" id="ARBA00023180"/>
    </source>
</evidence>
<dbReference type="InterPro" id="IPR030395">
    <property type="entry name" value="GP_PDE_dom"/>
</dbReference>
<dbReference type="SUPFAM" id="SSF51695">
    <property type="entry name" value="PLC-like phosphodiesterases"/>
    <property type="match status" value="2"/>
</dbReference>
<comment type="catalytic activity">
    <reaction evidence="7">
        <text>a sn-glycero-3-phosphodiester + H2O = an alcohol + sn-glycerol 3-phosphate + H(+)</text>
        <dbReference type="Rhea" id="RHEA:12969"/>
        <dbReference type="ChEBI" id="CHEBI:15377"/>
        <dbReference type="ChEBI" id="CHEBI:15378"/>
        <dbReference type="ChEBI" id="CHEBI:30879"/>
        <dbReference type="ChEBI" id="CHEBI:57597"/>
        <dbReference type="ChEBI" id="CHEBI:83408"/>
        <dbReference type="EC" id="3.1.4.46"/>
    </reaction>
</comment>
<evidence type="ECO:0000256" key="2">
    <source>
        <dbReference type="ARBA" id="ARBA00012247"/>
    </source>
</evidence>
<dbReference type="PANTHER" id="PTHR43620:SF7">
    <property type="entry name" value="GLYCEROPHOSPHODIESTER PHOSPHODIESTERASE GDPD5-RELATED"/>
    <property type="match status" value="1"/>
</dbReference>
<dbReference type="GO" id="GO:0008889">
    <property type="term" value="F:glycerophosphodiester phosphodiesterase activity"/>
    <property type="evidence" value="ECO:0007669"/>
    <property type="project" value="UniProtKB-EC"/>
</dbReference>
<dbReference type="EMBL" id="PNBA02000277">
    <property type="protein sequence ID" value="KAG6384100.1"/>
    <property type="molecule type" value="Genomic_DNA"/>
</dbReference>
<gene>
    <name evidence="11" type="ORF">SASPL_156105</name>
</gene>
<dbReference type="FunFam" id="3.20.20.190:FF:000011">
    <property type="entry name" value="Glycerophosphodiester phosphodiesterase GDPDL3"/>
    <property type="match status" value="1"/>
</dbReference>
<feature type="domain" description="GP-PDE" evidence="10">
    <location>
        <begin position="36"/>
        <end position="334"/>
    </location>
</feature>
<sequence>MWKLSPLCFLLLCAYVSAQGSGNRSSPWQTLSGNQPLVIARGGFSGILPDSSLNAYGFAVQTGLPDTLVWCDLQLTKDGVGICFPDIKLDNASNIDVVYPKGRKTYLVNGVSTQGWFSVDFTLKDLEPVNIIQRIFSRSPNYDSSQNLILTVDEVVTNIKPPGLWLSVPHDAFFTQHNQSMRNFVVSASRRFAISYISSPEIGFLRNIASRFRTTKLVFQFLGPDQVEPTTNQTYGSLLTNLTLVKTFAAGILVPKTYIIPVDSSLYLQQAKSLVNDAHAAGLEVFGYNFVNDATLPYNYSYDPVAEYLSFIDNGKFSVDGVLSDFPMTASATIDCYAHMSKNDSVKANVLVISNEGASGDYPGCTDKAYEKAVSDGADILDCPVQITNDGIPFCLGSINLRDRTTVSQSDFINRATDNPELGIEKGIFAYNLTWSEIKTLQPAIYNPYTKYQLFRNPKFKNAGNFMQLSDFLTVANTSAVSGVIISIENAAYLAANQGLGVTDVVLDTLSKAGINKKVMIRSSDSAVLSKFKSSSNYELVYLVDEDVGDILNSTISEIKKFASSVVLSKESVYPTDKLFTTHPTTIVQKLQSFNLSVYVHLFQNEYVSQPWDFFSDPYTEINSHVNGYFINGVITDFPATAAKYKSESVSKRVEVSVVLAYSSNCPIFSYWHTGNRCLGYEDVPPYMLTAPPGGLLTIMDKQSLPPAEAPNPTLTDESVIEPPLPPVRAPTNDSGTTAPGPVSHGQPTLVGSAILSGISVCLAALVLC</sequence>
<evidence type="ECO:0000256" key="9">
    <source>
        <dbReference type="SAM" id="SignalP"/>
    </source>
</evidence>
<dbReference type="GO" id="GO:0006071">
    <property type="term" value="P:glycerol metabolic process"/>
    <property type="evidence" value="ECO:0007669"/>
    <property type="project" value="UniProtKB-KW"/>
</dbReference>
<dbReference type="FunFam" id="3.20.20.190:FF:000013">
    <property type="entry name" value="Glycerophosphodiester phosphodiesterase GDPDL3"/>
    <property type="match status" value="1"/>
</dbReference>
<comment type="caution">
    <text evidence="11">The sequence shown here is derived from an EMBL/GenBank/DDBJ whole genome shotgun (WGS) entry which is preliminary data.</text>
</comment>
<name>A0A8X8VXA5_SALSN</name>
<dbReference type="CDD" id="cd08604">
    <property type="entry name" value="GDPD_SHV3_repeat_2"/>
    <property type="match status" value="1"/>
</dbReference>
<dbReference type="CDD" id="cd08603">
    <property type="entry name" value="GDPD_SHV3_repeat_1"/>
    <property type="match status" value="1"/>
</dbReference>
<feature type="signal peptide" evidence="9">
    <location>
        <begin position="1"/>
        <end position="18"/>
    </location>
</feature>